<reference evidence="3 4" key="2">
    <citation type="journal article" date="2011" name="PLoS Genet.">
        <title>Caenorhabditis briggsae recombinant inbred line genotypes reveal inter-strain incompatibility and the evolution of recombination.</title>
        <authorList>
            <person name="Ross J.A."/>
            <person name="Koboldt D.C."/>
            <person name="Staisch J.E."/>
            <person name="Chamberlin H.M."/>
            <person name="Gupta B.P."/>
            <person name="Miller R.D."/>
            <person name="Baird S.E."/>
            <person name="Haag E.S."/>
        </authorList>
    </citation>
    <scope>NUCLEOTIDE SEQUENCE [LARGE SCALE GENOMIC DNA]</scope>
    <source>
        <strain evidence="3 4">AF16</strain>
    </source>
</reference>
<accession>A8XX86</accession>
<dbReference type="CTD" id="8584548"/>
<keyword evidence="4" id="KW-1185">Reference proteome</keyword>
<dbReference type="InParanoid" id="A8XX86"/>
<reference evidence="3 4" key="1">
    <citation type="journal article" date="2003" name="PLoS Biol.">
        <title>The genome sequence of Caenorhabditis briggsae: a platform for comparative genomics.</title>
        <authorList>
            <person name="Stein L.D."/>
            <person name="Bao Z."/>
            <person name="Blasiar D."/>
            <person name="Blumenthal T."/>
            <person name="Brent M.R."/>
            <person name="Chen N."/>
            <person name="Chinwalla A."/>
            <person name="Clarke L."/>
            <person name="Clee C."/>
            <person name="Coghlan A."/>
            <person name="Coulson A."/>
            <person name="D'Eustachio P."/>
            <person name="Fitch D.H."/>
            <person name="Fulton L.A."/>
            <person name="Fulton R.E."/>
            <person name="Griffiths-Jones S."/>
            <person name="Harris T.W."/>
            <person name="Hillier L.W."/>
            <person name="Kamath R."/>
            <person name="Kuwabara P.E."/>
            <person name="Mardis E.R."/>
            <person name="Marra M.A."/>
            <person name="Miner T.L."/>
            <person name="Minx P."/>
            <person name="Mullikin J.C."/>
            <person name="Plumb R.W."/>
            <person name="Rogers J."/>
            <person name="Schein J.E."/>
            <person name="Sohrmann M."/>
            <person name="Spieth J."/>
            <person name="Stajich J.E."/>
            <person name="Wei C."/>
            <person name="Willey D."/>
            <person name="Wilson R.K."/>
            <person name="Durbin R."/>
            <person name="Waterston R.H."/>
        </authorList>
    </citation>
    <scope>NUCLEOTIDE SEQUENCE [LARGE SCALE GENOMIC DNA]</scope>
    <source>
        <strain evidence="3 4">AF16</strain>
    </source>
</reference>
<dbReference type="GeneID" id="8584548"/>
<proteinExistence type="predicted"/>
<feature type="region of interest" description="Disordered" evidence="1">
    <location>
        <begin position="1"/>
        <end position="23"/>
    </location>
</feature>
<dbReference type="HOGENOM" id="CLU_1836889_0_0_1"/>
<keyword evidence="2" id="KW-0812">Transmembrane</keyword>
<name>A8XX86_CAEBR</name>
<sequence length="140" mass="15181">MSSSVPMIDLSSSGDDDDSDLMRSYLPVPGPLDDLDAPSLLFGNGNLCRSTLSINQISSMAPSPFSEITVSSQRPLVPRSGSNSSEHGGLLKEVKKKPVADIAHVSWFFVILIVMCSIKIQKKTPLKRYNFSTTPVRGKV</sequence>
<gene>
    <name evidence="3" type="primary">Cbr-unc-103.1</name>
    <name evidence="3" type="ORF">CBG_20187</name>
</gene>
<evidence type="ECO:0000313" key="4">
    <source>
        <dbReference type="Proteomes" id="UP000008549"/>
    </source>
</evidence>
<protein>
    <submittedName>
        <fullName evidence="3">Protein CBR-UNC-103.1</fullName>
    </submittedName>
</protein>
<evidence type="ECO:0000256" key="2">
    <source>
        <dbReference type="SAM" id="Phobius"/>
    </source>
</evidence>
<organism evidence="3 4">
    <name type="scientific">Caenorhabditis briggsae</name>
    <dbReference type="NCBI Taxonomy" id="6238"/>
    <lineage>
        <taxon>Eukaryota</taxon>
        <taxon>Metazoa</taxon>
        <taxon>Ecdysozoa</taxon>
        <taxon>Nematoda</taxon>
        <taxon>Chromadorea</taxon>
        <taxon>Rhabditida</taxon>
        <taxon>Rhabditina</taxon>
        <taxon>Rhabditomorpha</taxon>
        <taxon>Rhabditoidea</taxon>
        <taxon>Rhabditidae</taxon>
        <taxon>Peloderinae</taxon>
        <taxon>Caenorhabditis</taxon>
    </lineage>
</organism>
<dbReference type="RefSeq" id="XP_002642554.2">
    <property type="nucleotide sequence ID" value="XM_002642508.2"/>
</dbReference>
<feature type="transmembrane region" description="Helical" evidence="2">
    <location>
        <begin position="102"/>
        <end position="120"/>
    </location>
</feature>
<keyword evidence="2" id="KW-0472">Membrane</keyword>
<dbReference type="AlphaFoldDB" id="A8XX86"/>
<keyword evidence="2" id="KW-1133">Transmembrane helix</keyword>
<dbReference type="KEGG" id="cbr:CBG_20187"/>
<dbReference type="Proteomes" id="UP000008549">
    <property type="component" value="Unassembled WGS sequence"/>
</dbReference>
<dbReference type="EMBL" id="HE601013">
    <property type="protein sequence ID" value="CAP37255.2"/>
    <property type="molecule type" value="Genomic_DNA"/>
</dbReference>
<evidence type="ECO:0000313" key="3">
    <source>
        <dbReference type="EMBL" id="CAP37255.2"/>
    </source>
</evidence>
<dbReference type="eggNOG" id="ENOG502TIMX">
    <property type="taxonomic scope" value="Eukaryota"/>
</dbReference>
<evidence type="ECO:0000256" key="1">
    <source>
        <dbReference type="SAM" id="MobiDB-lite"/>
    </source>
</evidence>